<proteinExistence type="predicted"/>
<evidence type="ECO:0000256" key="1">
    <source>
        <dbReference type="SAM" id="MobiDB-lite"/>
    </source>
</evidence>
<feature type="transmembrane region" description="Helical" evidence="2">
    <location>
        <begin position="103"/>
        <end position="125"/>
    </location>
</feature>
<keyword evidence="2" id="KW-0472">Membrane</keyword>
<dbReference type="AlphaFoldDB" id="A0AAN6RSM7"/>
<feature type="compositionally biased region" description="Polar residues" evidence="1">
    <location>
        <begin position="75"/>
        <end position="93"/>
    </location>
</feature>
<evidence type="ECO:0000256" key="2">
    <source>
        <dbReference type="SAM" id="Phobius"/>
    </source>
</evidence>
<name>A0AAN6RSM7_9PEZI</name>
<evidence type="ECO:0000313" key="3">
    <source>
        <dbReference type="EMBL" id="KAK3900666.1"/>
    </source>
</evidence>
<keyword evidence="2" id="KW-1133">Transmembrane helix</keyword>
<keyword evidence="4" id="KW-1185">Reference proteome</keyword>
<accession>A0AAN6RSM7</accession>
<dbReference type="EMBL" id="MU855649">
    <property type="protein sequence ID" value="KAK3900666.1"/>
    <property type="molecule type" value="Genomic_DNA"/>
</dbReference>
<gene>
    <name evidence="3" type="ORF">C8A05DRAFT_35692</name>
</gene>
<reference evidence="3" key="1">
    <citation type="journal article" date="2023" name="Mol. Phylogenet. Evol.">
        <title>Genome-scale phylogeny and comparative genomics of the fungal order Sordariales.</title>
        <authorList>
            <person name="Hensen N."/>
            <person name="Bonometti L."/>
            <person name="Westerberg I."/>
            <person name="Brannstrom I.O."/>
            <person name="Guillou S."/>
            <person name="Cros-Aarteil S."/>
            <person name="Calhoun S."/>
            <person name="Haridas S."/>
            <person name="Kuo A."/>
            <person name="Mondo S."/>
            <person name="Pangilinan J."/>
            <person name="Riley R."/>
            <person name="LaButti K."/>
            <person name="Andreopoulos B."/>
            <person name="Lipzen A."/>
            <person name="Chen C."/>
            <person name="Yan M."/>
            <person name="Daum C."/>
            <person name="Ng V."/>
            <person name="Clum A."/>
            <person name="Steindorff A."/>
            <person name="Ohm R.A."/>
            <person name="Martin F."/>
            <person name="Silar P."/>
            <person name="Natvig D.O."/>
            <person name="Lalanne C."/>
            <person name="Gautier V."/>
            <person name="Ament-Velasquez S.L."/>
            <person name="Kruys A."/>
            <person name="Hutchinson M.I."/>
            <person name="Powell A.J."/>
            <person name="Barry K."/>
            <person name="Miller A.N."/>
            <person name="Grigoriev I.V."/>
            <person name="Debuchy R."/>
            <person name="Gladieux P."/>
            <person name="Hiltunen Thoren M."/>
            <person name="Johannesson H."/>
        </authorList>
    </citation>
    <scope>NUCLEOTIDE SEQUENCE</scope>
    <source>
        <strain evidence="3">CBS 103.79</strain>
    </source>
</reference>
<dbReference type="Proteomes" id="UP001303889">
    <property type="component" value="Unassembled WGS sequence"/>
</dbReference>
<feature type="region of interest" description="Disordered" evidence="1">
    <location>
        <begin position="67"/>
        <end position="93"/>
    </location>
</feature>
<keyword evidence="2" id="KW-0812">Transmembrane</keyword>
<protein>
    <submittedName>
        <fullName evidence="3">Uncharacterized protein</fullName>
    </submittedName>
</protein>
<sequence>MAPPATAYSTTPITIHLIGQTSPTQIVGVLRYAVPTVTLTATIPSPDPIIATAININMDIKITTTTATTTDNPKDTSTADPNPATTSNPHTSPTTFYDTPTQAFAVGFFLAAAASIMLWIGGFMIKVWATWMWRAMGGVVRGFGGAALLGG</sequence>
<evidence type="ECO:0000313" key="4">
    <source>
        <dbReference type="Proteomes" id="UP001303889"/>
    </source>
</evidence>
<comment type="caution">
    <text evidence="3">The sequence shown here is derived from an EMBL/GenBank/DDBJ whole genome shotgun (WGS) entry which is preliminary data.</text>
</comment>
<reference evidence="3" key="2">
    <citation type="submission" date="2023-05" db="EMBL/GenBank/DDBJ databases">
        <authorList>
            <consortium name="Lawrence Berkeley National Laboratory"/>
            <person name="Steindorff A."/>
            <person name="Hensen N."/>
            <person name="Bonometti L."/>
            <person name="Westerberg I."/>
            <person name="Brannstrom I.O."/>
            <person name="Guillou S."/>
            <person name="Cros-Aarteil S."/>
            <person name="Calhoun S."/>
            <person name="Haridas S."/>
            <person name="Kuo A."/>
            <person name="Mondo S."/>
            <person name="Pangilinan J."/>
            <person name="Riley R."/>
            <person name="Labutti K."/>
            <person name="Andreopoulos B."/>
            <person name="Lipzen A."/>
            <person name="Chen C."/>
            <person name="Yanf M."/>
            <person name="Daum C."/>
            <person name="Ng V."/>
            <person name="Clum A."/>
            <person name="Ohm R."/>
            <person name="Martin F."/>
            <person name="Silar P."/>
            <person name="Natvig D."/>
            <person name="Lalanne C."/>
            <person name="Gautier V."/>
            <person name="Ament-Velasquez S.L."/>
            <person name="Kruys A."/>
            <person name="Hutchinson M.I."/>
            <person name="Powell A.J."/>
            <person name="Barry K."/>
            <person name="Miller A.N."/>
            <person name="Grigoriev I.V."/>
            <person name="Debuchy R."/>
            <person name="Gladieux P."/>
            <person name="Thoren M.H."/>
            <person name="Johannesson H."/>
        </authorList>
    </citation>
    <scope>NUCLEOTIDE SEQUENCE</scope>
    <source>
        <strain evidence="3">CBS 103.79</strain>
    </source>
</reference>
<organism evidence="3 4">
    <name type="scientific">Staphylotrichum tortipilum</name>
    <dbReference type="NCBI Taxonomy" id="2831512"/>
    <lineage>
        <taxon>Eukaryota</taxon>
        <taxon>Fungi</taxon>
        <taxon>Dikarya</taxon>
        <taxon>Ascomycota</taxon>
        <taxon>Pezizomycotina</taxon>
        <taxon>Sordariomycetes</taxon>
        <taxon>Sordariomycetidae</taxon>
        <taxon>Sordariales</taxon>
        <taxon>Chaetomiaceae</taxon>
        <taxon>Staphylotrichum</taxon>
    </lineage>
</organism>